<dbReference type="EMBL" id="SJPW01000002">
    <property type="protein sequence ID" value="TWU59437.1"/>
    <property type="molecule type" value="Genomic_DNA"/>
</dbReference>
<dbReference type="GO" id="GO:0005524">
    <property type="term" value="F:ATP binding"/>
    <property type="evidence" value="ECO:0007669"/>
    <property type="project" value="UniProtKB-UniRule"/>
</dbReference>
<dbReference type="InterPro" id="IPR011009">
    <property type="entry name" value="Kinase-like_dom_sf"/>
</dbReference>
<gene>
    <name evidence="8" type="primary">prkC_13</name>
    <name evidence="8" type="ORF">Poly51_22250</name>
</gene>
<comment type="caution">
    <text evidence="8">The sequence shown here is derived from an EMBL/GenBank/DDBJ whole genome shotgun (WGS) entry which is preliminary data.</text>
</comment>
<dbReference type="InterPro" id="IPR000719">
    <property type="entry name" value="Prot_kinase_dom"/>
</dbReference>
<reference evidence="8 9" key="1">
    <citation type="submission" date="2019-02" db="EMBL/GenBank/DDBJ databases">
        <title>Deep-cultivation of Planctomycetes and their phenomic and genomic characterization uncovers novel biology.</title>
        <authorList>
            <person name="Wiegand S."/>
            <person name="Jogler M."/>
            <person name="Boedeker C."/>
            <person name="Pinto D."/>
            <person name="Vollmers J."/>
            <person name="Rivas-Marin E."/>
            <person name="Kohn T."/>
            <person name="Peeters S.H."/>
            <person name="Heuer A."/>
            <person name="Rast P."/>
            <person name="Oberbeckmann S."/>
            <person name="Bunk B."/>
            <person name="Jeske O."/>
            <person name="Meyerdierks A."/>
            <person name="Storesund J.E."/>
            <person name="Kallscheuer N."/>
            <person name="Luecker S."/>
            <person name="Lage O.M."/>
            <person name="Pohl T."/>
            <person name="Merkel B.J."/>
            <person name="Hornburger P."/>
            <person name="Mueller R.-W."/>
            <person name="Bruemmer F."/>
            <person name="Labrenz M."/>
            <person name="Spormann A.M."/>
            <person name="Op Den Camp H."/>
            <person name="Overmann J."/>
            <person name="Amann R."/>
            <person name="Jetten M.S.M."/>
            <person name="Mascher T."/>
            <person name="Medema M.H."/>
            <person name="Devos D.P."/>
            <person name="Kaster A.-K."/>
            <person name="Ovreas L."/>
            <person name="Rohde M."/>
            <person name="Galperin M.Y."/>
            <person name="Jogler C."/>
        </authorList>
    </citation>
    <scope>NUCLEOTIDE SEQUENCE [LARGE SCALE GENOMIC DNA]</scope>
    <source>
        <strain evidence="8 9">Poly51</strain>
    </source>
</reference>
<dbReference type="PANTHER" id="PTHR43289:SF6">
    <property type="entry name" value="SERINE_THREONINE-PROTEIN KINASE NEKL-3"/>
    <property type="match status" value="1"/>
</dbReference>
<dbReference type="GO" id="GO:0004674">
    <property type="term" value="F:protein serine/threonine kinase activity"/>
    <property type="evidence" value="ECO:0007669"/>
    <property type="project" value="UniProtKB-EC"/>
</dbReference>
<dbReference type="SMART" id="SM00220">
    <property type="entry name" value="S_TKc"/>
    <property type="match status" value="1"/>
</dbReference>
<dbReference type="PROSITE" id="PS00107">
    <property type="entry name" value="PROTEIN_KINASE_ATP"/>
    <property type="match status" value="1"/>
</dbReference>
<feature type="binding site" evidence="5">
    <location>
        <position position="90"/>
    </location>
    <ligand>
        <name>ATP</name>
        <dbReference type="ChEBI" id="CHEBI:30616"/>
    </ligand>
</feature>
<evidence type="ECO:0000256" key="4">
    <source>
        <dbReference type="ARBA" id="ARBA00022840"/>
    </source>
</evidence>
<dbReference type="Proteomes" id="UP000318288">
    <property type="component" value="Unassembled WGS sequence"/>
</dbReference>
<feature type="domain" description="Protein kinase" evidence="7">
    <location>
        <begin position="61"/>
        <end position="321"/>
    </location>
</feature>
<dbReference type="Gene3D" id="1.10.510.10">
    <property type="entry name" value="Transferase(Phosphotransferase) domain 1"/>
    <property type="match status" value="1"/>
</dbReference>
<proteinExistence type="predicted"/>
<keyword evidence="4 5" id="KW-0067">ATP-binding</keyword>
<dbReference type="CDD" id="cd14014">
    <property type="entry name" value="STKc_PknB_like"/>
    <property type="match status" value="1"/>
</dbReference>
<dbReference type="PROSITE" id="PS50011">
    <property type="entry name" value="PROTEIN_KINASE_DOM"/>
    <property type="match status" value="1"/>
</dbReference>
<dbReference type="SUPFAM" id="SSF56112">
    <property type="entry name" value="Protein kinase-like (PK-like)"/>
    <property type="match status" value="1"/>
</dbReference>
<keyword evidence="6" id="KW-1133">Transmembrane helix</keyword>
<dbReference type="PROSITE" id="PS00108">
    <property type="entry name" value="PROTEIN_KINASE_ST"/>
    <property type="match status" value="1"/>
</dbReference>
<keyword evidence="6" id="KW-0472">Membrane</keyword>
<dbReference type="InterPro" id="IPR008271">
    <property type="entry name" value="Ser/Thr_kinase_AS"/>
</dbReference>
<keyword evidence="9" id="KW-1185">Reference proteome</keyword>
<keyword evidence="3 8" id="KW-0418">Kinase</keyword>
<evidence type="ECO:0000256" key="2">
    <source>
        <dbReference type="ARBA" id="ARBA00022741"/>
    </source>
</evidence>
<evidence type="ECO:0000259" key="7">
    <source>
        <dbReference type="PROSITE" id="PS50011"/>
    </source>
</evidence>
<dbReference type="EC" id="2.7.11.1" evidence="8"/>
<keyword evidence="6" id="KW-0812">Transmembrane</keyword>
<evidence type="ECO:0000256" key="6">
    <source>
        <dbReference type="SAM" id="Phobius"/>
    </source>
</evidence>
<dbReference type="Pfam" id="PF00069">
    <property type="entry name" value="Pkinase"/>
    <property type="match status" value="1"/>
</dbReference>
<name>A0A5C6FFB7_9BACT</name>
<evidence type="ECO:0000313" key="9">
    <source>
        <dbReference type="Proteomes" id="UP000318288"/>
    </source>
</evidence>
<dbReference type="Gene3D" id="3.30.200.20">
    <property type="entry name" value="Phosphorylase Kinase, domain 1"/>
    <property type="match status" value="1"/>
</dbReference>
<keyword evidence="2 5" id="KW-0547">Nucleotide-binding</keyword>
<evidence type="ECO:0000256" key="1">
    <source>
        <dbReference type="ARBA" id="ARBA00022679"/>
    </source>
</evidence>
<dbReference type="AlphaFoldDB" id="A0A5C6FFB7"/>
<protein>
    <submittedName>
        <fullName evidence="8">Serine/threonine-protein kinase PrkC</fullName>
        <ecNumber evidence="8">2.7.11.1</ecNumber>
    </submittedName>
</protein>
<dbReference type="PANTHER" id="PTHR43289">
    <property type="entry name" value="MITOGEN-ACTIVATED PROTEIN KINASE KINASE KINASE 20-RELATED"/>
    <property type="match status" value="1"/>
</dbReference>
<evidence type="ECO:0000256" key="3">
    <source>
        <dbReference type="ARBA" id="ARBA00022777"/>
    </source>
</evidence>
<keyword evidence="1 8" id="KW-0808">Transferase</keyword>
<evidence type="ECO:0000256" key="5">
    <source>
        <dbReference type="PROSITE-ProRule" id="PRU10141"/>
    </source>
</evidence>
<feature type="transmembrane region" description="Helical" evidence="6">
    <location>
        <begin position="424"/>
        <end position="446"/>
    </location>
</feature>
<organism evidence="8 9">
    <name type="scientific">Rubripirellula tenax</name>
    <dbReference type="NCBI Taxonomy" id="2528015"/>
    <lineage>
        <taxon>Bacteria</taxon>
        <taxon>Pseudomonadati</taxon>
        <taxon>Planctomycetota</taxon>
        <taxon>Planctomycetia</taxon>
        <taxon>Pirellulales</taxon>
        <taxon>Pirellulaceae</taxon>
        <taxon>Rubripirellula</taxon>
    </lineage>
</organism>
<dbReference type="InterPro" id="IPR017441">
    <property type="entry name" value="Protein_kinase_ATP_BS"/>
</dbReference>
<accession>A0A5C6FFB7</accession>
<sequence>MAAGLVDVNDLKKVVVSLMADDSVFTPARLAEGLIGAGILTKWQATKLLAGKSKGFYLGSYRLLRPLGRGGMGMVYLGEHHVMKRLMALKILPLDANADPRRIKRFEEEAKASAQLDHPNIMRAYDFAQAGGKRYIVMEYVDGIDLHQAIVRDGTMSVAQAMNALAQAAAGLAHAHERGIIHRDIKPSNLMLRTDGVIKVSDLGLARIGWAGGDAESRRLMGTADFVAPEQAINSQSVDARADIYSLGCSLYYLLTGRTPFDGTTVSQRLAKHQTAPVPNVCQMRSDCPPAVADLLQRMMAKRPEDRPHSAVDLIAQLKRLGAIAGEGVANTLRHVAPVGDTAVDDVTYQATIDDSSLSADGEVEIAVEATEFDFSSLPPVDLGTAMPGRPVQLGNTARPANALKPRAQAPSNPTVAATGNQQLLLGIGLTVAVLALITVVGMGVASMSKPLPKTQPKIKATEDGKGGSIVFVEKG</sequence>
<evidence type="ECO:0000313" key="8">
    <source>
        <dbReference type="EMBL" id="TWU59437.1"/>
    </source>
</evidence>